<feature type="region of interest" description="Disordered" evidence="1">
    <location>
        <begin position="380"/>
        <end position="410"/>
    </location>
</feature>
<evidence type="ECO:0000256" key="1">
    <source>
        <dbReference type="SAM" id="MobiDB-lite"/>
    </source>
</evidence>
<dbReference type="Proteomes" id="UP000054563">
    <property type="component" value="Unassembled WGS sequence"/>
</dbReference>
<accession>A0A0J8UJ58</accession>
<feature type="compositionally biased region" description="Polar residues" evidence="1">
    <location>
        <begin position="180"/>
        <end position="195"/>
    </location>
</feature>
<name>A0A0J8UJ58_COCIT</name>
<gene>
    <name evidence="2" type="ORF">CIHG_05916</name>
</gene>
<evidence type="ECO:0000313" key="2">
    <source>
        <dbReference type="EMBL" id="KMU87523.1"/>
    </source>
</evidence>
<dbReference type="AlphaFoldDB" id="A0A0J8UJ58"/>
<evidence type="ECO:0000313" key="3">
    <source>
        <dbReference type="Proteomes" id="UP000054563"/>
    </source>
</evidence>
<feature type="region of interest" description="Disordered" evidence="1">
    <location>
        <begin position="176"/>
        <end position="200"/>
    </location>
</feature>
<dbReference type="EMBL" id="DS016999">
    <property type="protein sequence ID" value="KMU87523.1"/>
    <property type="molecule type" value="Genomic_DNA"/>
</dbReference>
<protein>
    <submittedName>
        <fullName evidence="2">Uncharacterized protein</fullName>
    </submittedName>
</protein>
<feature type="region of interest" description="Disordered" evidence="1">
    <location>
        <begin position="121"/>
        <end position="149"/>
    </location>
</feature>
<organism evidence="2 3">
    <name type="scientific">Coccidioides immitis H538.4</name>
    <dbReference type="NCBI Taxonomy" id="396776"/>
    <lineage>
        <taxon>Eukaryota</taxon>
        <taxon>Fungi</taxon>
        <taxon>Dikarya</taxon>
        <taxon>Ascomycota</taxon>
        <taxon>Pezizomycotina</taxon>
        <taxon>Eurotiomycetes</taxon>
        <taxon>Eurotiomycetidae</taxon>
        <taxon>Onygenales</taxon>
        <taxon>Onygenaceae</taxon>
        <taxon>Coccidioides</taxon>
    </lineage>
</organism>
<dbReference type="OrthoDB" id="5393115at2759"/>
<feature type="compositionally biased region" description="Low complexity" evidence="1">
    <location>
        <begin position="135"/>
        <end position="144"/>
    </location>
</feature>
<feature type="region of interest" description="Disordered" evidence="1">
    <location>
        <begin position="480"/>
        <end position="501"/>
    </location>
</feature>
<sequence>MPFFVGFIIESLTTSGQLAAETDTFKRCDGSGRCMNQPPQPFQASIAPNRSSSIVSTRTGLTIGTLQDETRSIRSVDLTIGGRLFHINRDASRISILEPNDLPPYSPPPHGFSSLSQVIGEAEQTHPHPIQRSVSSSTTGPPGSADEVLHTNSDEQTVGRSLSFNPGPDKLSVIPKRRSASQGNIPDSAYSSAGQPVSPLRRRNGVRLPRIFTSIPHERDTCSEDTTLLDNESGSIRVTRSAGPRIGGGEVHSRSPSYIGQNAHGKFPTCVESTHLTLLNELDQVYRKELKSRDFTIDDLRKRLQHLEEQMQSRIEKSQNEVEEQWESRWKLRDRHYMERMRRMELDFQKQLEQAVSDRDSEWAAELKRMNDKLLKNIGGPSAMGHGSSATQSGFNSRIRASSNSTENGVHNVVSEDRGYQAAALAAQIPGERRSLPYPELPAKDLPSLLHRPRIRQNFSDLDDGDRGVRGCYRRRRRCDPEELSEIRKGKREDTWSRQRD</sequence>
<proteinExistence type="predicted"/>
<dbReference type="VEuPathDB" id="FungiDB:CIHG_05916"/>
<reference evidence="3" key="1">
    <citation type="journal article" date="2010" name="Genome Res.">
        <title>Population genomic sequencing of Coccidioides fungi reveals recent hybridization and transposon control.</title>
        <authorList>
            <person name="Neafsey D.E."/>
            <person name="Barker B.M."/>
            <person name="Sharpton T.J."/>
            <person name="Stajich J.E."/>
            <person name="Park D.J."/>
            <person name="Whiston E."/>
            <person name="Hung C.-Y."/>
            <person name="McMahan C."/>
            <person name="White J."/>
            <person name="Sykes S."/>
            <person name="Heiman D."/>
            <person name="Young S."/>
            <person name="Zeng Q."/>
            <person name="Abouelleil A."/>
            <person name="Aftuck L."/>
            <person name="Bessette D."/>
            <person name="Brown A."/>
            <person name="FitzGerald M."/>
            <person name="Lui A."/>
            <person name="Macdonald J.P."/>
            <person name="Priest M."/>
            <person name="Orbach M.J."/>
            <person name="Galgiani J.N."/>
            <person name="Kirkland T.N."/>
            <person name="Cole G.T."/>
            <person name="Birren B.W."/>
            <person name="Henn M.R."/>
            <person name="Taylor J.W."/>
            <person name="Rounsley S.D."/>
        </authorList>
    </citation>
    <scope>NUCLEOTIDE SEQUENCE [LARGE SCALE GENOMIC DNA]</scope>
    <source>
        <strain evidence="3">H538.4</strain>
    </source>
</reference>
<feature type="compositionally biased region" description="Polar residues" evidence="1">
    <location>
        <begin position="388"/>
        <end position="409"/>
    </location>
</feature>